<evidence type="ECO:0000259" key="2">
    <source>
        <dbReference type="Pfam" id="PF10908"/>
    </source>
</evidence>
<name>A0A370HN82_9HYPH</name>
<dbReference type="AlphaFoldDB" id="A0A370HN82"/>
<accession>A0A370HN82</accession>
<dbReference type="Pfam" id="PF10908">
    <property type="entry name" value="Tlde1_dom"/>
    <property type="match status" value="1"/>
</dbReference>
<keyword evidence="4" id="KW-1185">Reference proteome</keyword>
<dbReference type="RefSeq" id="WP_114769734.1">
    <property type="nucleotide sequence ID" value="NZ_QQBB01000003.1"/>
</dbReference>
<dbReference type="EMBL" id="QQBB01000003">
    <property type="protein sequence ID" value="RDI60022.1"/>
    <property type="molecule type" value="Genomic_DNA"/>
</dbReference>
<feature type="compositionally biased region" description="Pro residues" evidence="1">
    <location>
        <begin position="116"/>
        <end position="130"/>
    </location>
</feature>
<reference evidence="3 4" key="1">
    <citation type="submission" date="2018-07" db="EMBL/GenBank/DDBJ databases">
        <title>Genomic Encyclopedia of Type Strains, Phase IV (KMG-IV): sequencing the most valuable type-strain genomes for metagenomic binning, comparative biology and taxonomic classification.</title>
        <authorList>
            <person name="Goeker M."/>
        </authorList>
    </citation>
    <scope>NUCLEOTIDE SEQUENCE [LARGE SCALE GENOMIC DNA]</scope>
    <source>
        <strain evidence="3 4">DSM 14364</strain>
    </source>
</reference>
<organism evidence="3 4">
    <name type="scientific">Microvirga subterranea</name>
    <dbReference type="NCBI Taxonomy" id="186651"/>
    <lineage>
        <taxon>Bacteria</taxon>
        <taxon>Pseudomonadati</taxon>
        <taxon>Pseudomonadota</taxon>
        <taxon>Alphaproteobacteria</taxon>
        <taxon>Hyphomicrobiales</taxon>
        <taxon>Methylobacteriaceae</taxon>
        <taxon>Microvirga</taxon>
    </lineage>
</organism>
<evidence type="ECO:0000313" key="4">
    <source>
        <dbReference type="Proteomes" id="UP000254925"/>
    </source>
</evidence>
<dbReference type="CDD" id="cd16913">
    <property type="entry name" value="YkuD_like"/>
    <property type="match status" value="1"/>
</dbReference>
<feature type="domain" description="Tlde1" evidence="2">
    <location>
        <begin position="250"/>
        <end position="354"/>
    </location>
</feature>
<sequence length="374" mass="39690">MVQNRVSSGRRAKRPGRRNLILTAALAAASLSPALFFVGGIDRSDGPPLVSASVSSDRAQMQQVAGITPAVTYDRSMVDPSPVVQPSTFSPVSHVLPATAFKSSPRQLEAKAEPPVVSPQPEPDAPPQPPQTVKAAEVAQLVPLPVPRPPEFRAVKSAEVPRTAAAPAMKPVTRTVAAITPADDRSFIEKLFGIQRTTPPPSALSYAALESPGIPAPGARSGLGSIPSADSATAVYDISAQVVYMPNGERLEAHSGLGGMLDDPRYVHVRMRGATPPGTYTLTEREHLFHGVRAIRLNPVGGSAAIHGRDGLLAHTYMLGPNGDSNGCVSFKNYDRFLQAFLRGDVKRMVVVAGRKQDFLPRMVNDGSSMPHRS</sequence>
<evidence type="ECO:0000256" key="1">
    <source>
        <dbReference type="SAM" id="MobiDB-lite"/>
    </source>
</evidence>
<proteinExistence type="predicted"/>
<feature type="region of interest" description="Disordered" evidence="1">
    <location>
        <begin position="104"/>
        <end position="132"/>
    </location>
</feature>
<dbReference type="InterPro" id="IPR021225">
    <property type="entry name" value="Tlde1_dom"/>
</dbReference>
<gene>
    <name evidence="3" type="ORF">DES45_103281</name>
</gene>
<dbReference type="GO" id="GO:0016740">
    <property type="term" value="F:transferase activity"/>
    <property type="evidence" value="ECO:0007669"/>
    <property type="project" value="InterPro"/>
</dbReference>
<evidence type="ECO:0000313" key="3">
    <source>
        <dbReference type="EMBL" id="RDI60022.1"/>
    </source>
</evidence>
<dbReference type="InterPro" id="IPR005490">
    <property type="entry name" value="LD_TPept_cat_dom"/>
</dbReference>
<comment type="caution">
    <text evidence="3">The sequence shown here is derived from an EMBL/GenBank/DDBJ whole genome shotgun (WGS) entry which is preliminary data.</text>
</comment>
<protein>
    <submittedName>
        <fullName evidence="3">Uncharacterized protein DUF2778</fullName>
    </submittedName>
</protein>
<dbReference type="Proteomes" id="UP000254925">
    <property type="component" value="Unassembled WGS sequence"/>
</dbReference>
<dbReference type="OrthoDB" id="9816088at2"/>